<protein>
    <submittedName>
        <fullName evidence="1">Uncharacterized protein</fullName>
    </submittedName>
</protein>
<dbReference type="Proteomes" id="UP001396334">
    <property type="component" value="Unassembled WGS sequence"/>
</dbReference>
<gene>
    <name evidence="1" type="ORF">V6N11_069778</name>
</gene>
<proteinExistence type="predicted"/>
<sequence length="187" mass="20445">MGGISKGVTAGCGNQKEVVNKENIVENVMGVELEEEGCSVVSSRLLEKGFGLPDKTMARDSFQAEIGVVPKPVVNLNMFGEVPIEETHQTWASRLNNSEEEILDSESKRVGDAVRTQKETQLGPENSVDNMVEALDLACCGQTSKRAVLELKTNKAFSEIGQQMWASRLNECFNVGKGFYTLVDKEA</sequence>
<evidence type="ECO:0000313" key="2">
    <source>
        <dbReference type="Proteomes" id="UP001396334"/>
    </source>
</evidence>
<keyword evidence="2" id="KW-1185">Reference proteome</keyword>
<comment type="caution">
    <text evidence="1">The sequence shown here is derived from an EMBL/GenBank/DDBJ whole genome shotgun (WGS) entry which is preliminary data.</text>
</comment>
<name>A0ABR2Q4G6_9ROSI</name>
<dbReference type="EMBL" id="JBBPBN010000046">
    <property type="protein sequence ID" value="KAK8995340.1"/>
    <property type="molecule type" value="Genomic_DNA"/>
</dbReference>
<organism evidence="1 2">
    <name type="scientific">Hibiscus sabdariffa</name>
    <name type="common">roselle</name>
    <dbReference type="NCBI Taxonomy" id="183260"/>
    <lineage>
        <taxon>Eukaryota</taxon>
        <taxon>Viridiplantae</taxon>
        <taxon>Streptophyta</taxon>
        <taxon>Embryophyta</taxon>
        <taxon>Tracheophyta</taxon>
        <taxon>Spermatophyta</taxon>
        <taxon>Magnoliopsida</taxon>
        <taxon>eudicotyledons</taxon>
        <taxon>Gunneridae</taxon>
        <taxon>Pentapetalae</taxon>
        <taxon>rosids</taxon>
        <taxon>malvids</taxon>
        <taxon>Malvales</taxon>
        <taxon>Malvaceae</taxon>
        <taxon>Malvoideae</taxon>
        <taxon>Hibiscus</taxon>
    </lineage>
</organism>
<accession>A0ABR2Q4G6</accession>
<evidence type="ECO:0000313" key="1">
    <source>
        <dbReference type="EMBL" id="KAK8995340.1"/>
    </source>
</evidence>
<reference evidence="1 2" key="1">
    <citation type="journal article" date="2024" name="G3 (Bethesda)">
        <title>Genome assembly of Hibiscus sabdariffa L. provides insights into metabolisms of medicinal natural products.</title>
        <authorList>
            <person name="Kim T."/>
        </authorList>
    </citation>
    <scope>NUCLEOTIDE SEQUENCE [LARGE SCALE GENOMIC DNA]</scope>
    <source>
        <strain evidence="1">TK-2024</strain>
        <tissue evidence="1">Old leaves</tissue>
    </source>
</reference>